<comment type="caution">
    <text evidence="1">The sequence shown here is derived from an EMBL/GenBank/DDBJ whole genome shotgun (WGS) entry which is preliminary data.</text>
</comment>
<accession>M5EF94</accession>
<dbReference type="AlphaFoldDB" id="M5EF94"/>
<evidence type="ECO:0000313" key="1">
    <source>
        <dbReference type="EMBL" id="CCV03002.1"/>
    </source>
</evidence>
<dbReference type="Proteomes" id="UP000012062">
    <property type="component" value="Unassembled WGS sequence"/>
</dbReference>
<protein>
    <submittedName>
        <fullName evidence="1">Uncharacterized protein</fullName>
    </submittedName>
</protein>
<dbReference type="EMBL" id="CAUM01000003">
    <property type="protein sequence ID" value="CCV03002.1"/>
    <property type="molecule type" value="Genomic_DNA"/>
</dbReference>
<organism evidence="1 2">
    <name type="scientific">Mesorhizobium metallidurans STM 2683</name>
    <dbReference type="NCBI Taxonomy" id="1297569"/>
    <lineage>
        <taxon>Bacteria</taxon>
        <taxon>Pseudomonadati</taxon>
        <taxon>Pseudomonadota</taxon>
        <taxon>Alphaproteobacteria</taxon>
        <taxon>Hyphomicrobiales</taxon>
        <taxon>Phyllobacteriaceae</taxon>
        <taxon>Mesorhizobium</taxon>
    </lineage>
</organism>
<sequence length="136" mass="15688">MVKAISRRALLKMWLASASPSQPNHTRFVDLRWLIPAHSRPWRIFIDIRSNGLRRVWVECRLSAFECPKNVHIFRTSMALANLLPTIQVAAELDVVIKCLVAQNALMDVERLRHNHPLLSKFVNRYARHDGLGDLT</sequence>
<gene>
    <name evidence="1" type="ORF">MESS2_1000016</name>
</gene>
<evidence type="ECO:0000313" key="2">
    <source>
        <dbReference type="Proteomes" id="UP000012062"/>
    </source>
</evidence>
<name>M5EF94_9HYPH</name>
<proteinExistence type="predicted"/>
<keyword evidence="2" id="KW-1185">Reference proteome</keyword>
<reference evidence="1 2" key="1">
    <citation type="submission" date="2013-02" db="EMBL/GenBank/DDBJ databases">
        <authorList>
            <person name="Genoscope - CEA"/>
        </authorList>
    </citation>
    <scope>NUCLEOTIDE SEQUENCE [LARGE SCALE GENOMIC DNA]</scope>
    <source>
        <strain evidence="1 2">STM 2683</strain>
    </source>
</reference>